<dbReference type="PANTHER" id="PTHR45824">
    <property type="entry name" value="GH16843P"/>
    <property type="match status" value="1"/>
</dbReference>
<dbReference type="Pfam" id="PF03765">
    <property type="entry name" value="CRAL_TRIO_N"/>
    <property type="match status" value="2"/>
</dbReference>
<dbReference type="SUPFAM" id="SSF46938">
    <property type="entry name" value="CRAL/TRIO N-terminal domain"/>
    <property type="match status" value="2"/>
</dbReference>
<proteinExistence type="predicted"/>
<comment type="caution">
    <text evidence="2">The sequence shown here is derived from an EMBL/GenBank/DDBJ whole genome shotgun (WGS) entry which is preliminary data.</text>
</comment>
<accession>A0A1E5V9T8</accession>
<feature type="domain" description="CRAL-TRIO" evidence="1">
    <location>
        <begin position="84"/>
        <end position="206"/>
    </location>
</feature>
<dbReference type="CDD" id="cd00170">
    <property type="entry name" value="SEC14"/>
    <property type="match status" value="3"/>
</dbReference>
<evidence type="ECO:0000313" key="3">
    <source>
        <dbReference type="Proteomes" id="UP000095767"/>
    </source>
</evidence>
<dbReference type="GO" id="GO:0008526">
    <property type="term" value="F:phosphatidylinositol transfer activity"/>
    <property type="evidence" value="ECO:0007669"/>
    <property type="project" value="TreeGrafter"/>
</dbReference>
<reference evidence="2 3" key="1">
    <citation type="submission" date="2016-09" db="EMBL/GenBank/DDBJ databases">
        <title>The draft genome of Dichanthelium oligosanthes: A C3 panicoid grass species.</title>
        <authorList>
            <person name="Studer A.J."/>
            <person name="Schnable J.C."/>
            <person name="Brutnell T.P."/>
        </authorList>
    </citation>
    <scope>NUCLEOTIDE SEQUENCE [LARGE SCALE GENOMIC DNA]</scope>
    <source>
        <strain evidence="3">cv. Kellogg 1175</strain>
        <tissue evidence="2">Leaf</tissue>
    </source>
</reference>
<dbReference type="Proteomes" id="UP000095767">
    <property type="component" value="Unassembled WGS sequence"/>
</dbReference>
<dbReference type="AlphaFoldDB" id="A0A1E5V9T8"/>
<protein>
    <recommendedName>
        <fullName evidence="1">CRAL-TRIO domain-containing protein</fullName>
    </recommendedName>
</protein>
<dbReference type="PANTHER" id="PTHR45824:SF22">
    <property type="entry name" value="SEC14P-LIKE PHOSPHATIDYLINOSITOL TRANSFER FAMILY PROTEIN"/>
    <property type="match status" value="1"/>
</dbReference>
<name>A0A1E5V9T8_9POAL</name>
<dbReference type="InterPro" id="IPR001251">
    <property type="entry name" value="CRAL-TRIO_dom"/>
</dbReference>
<sequence>MLISEKQSILIPLSISHTTTTNEQINELKAALGPLSARDEKYCSAACLKRYLEARNWNVAKSRKMLEESLKWRAAYRPEGIRWIRFLVYTLENAVLSLPEGQEKMVWLIDFTGWTMANAVPIKTARETTNILQNHYPERLAVAFLFNPPKVFEAFWKIVKYFLDPRSIEKVKFVYLKEEESMKVMHEYIDPKVLPVEFGGKSDVVYNHEEYSELMTKDDIKTANIWAAEAKTDHVNHAISRTLVPEVTLGLEEIMFRRKHASHFNSNDAEQREAKINELKSALGPLSARCEKYCSEACLTRYLEARNWNVTKSRKMLEESLKWRAAYRPEHIRWNTKSHGGQIRFLVYVLENAILSLPEGQEKMVWLIDFTGWTMAHATPIKTARECTNILQNYYPERLGIAFLFNPPKVFEAFYKSVKYFLDPRSIEKLNFVYLKDEESMKVLHKCIDPEVLPVEFGGRNNVLYNHEDYSKMMLEDDIKTSSFWADDAKTNTSSHEGQIRFLVYTLENAILSLPEAQEKMVWLIDFTGWTMAHASPIKTSRETANILQNHYPERLAIAFLLNPPKVFEAFYKVIKIFLDPKSIEKVNFVYQKDEESMKVMYKYIDPEVLPVEFGGKNNVVYNHEEYSELMRKDDIRTANFWEDDAKTDNANPAINGTLVPDVTPQPSLVAAKAS</sequence>
<organism evidence="2 3">
    <name type="scientific">Dichanthelium oligosanthes</name>
    <dbReference type="NCBI Taxonomy" id="888268"/>
    <lineage>
        <taxon>Eukaryota</taxon>
        <taxon>Viridiplantae</taxon>
        <taxon>Streptophyta</taxon>
        <taxon>Embryophyta</taxon>
        <taxon>Tracheophyta</taxon>
        <taxon>Spermatophyta</taxon>
        <taxon>Magnoliopsida</taxon>
        <taxon>Liliopsida</taxon>
        <taxon>Poales</taxon>
        <taxon>Poaceae</taxon>
        <taxon>PACMAD clade</taxon>
        <taxon>Panicoideae</taxon>
        <taxon>Panicodae</taxon>
        <taxon>Paniceae</taxon>
        <taxon>Dichantheliinae</taxon>
        <taxon>Dichanthelium</taxon>
    </lineage>
</organism>
<dbReference type="InterPro" id="IPR036865">
    <property type="entry name" value="CRAL-TRIO_dom_sf"/>
</dbReference>
<dbReference type="SMART" id="SM01100">
    <property type="entry name" value="CRAL_TRIO_N"/>
    <property type="match status" value="2"/>
</dbReference>
<dbReference type="EMBL" id="LWDX02046817">
    <property type="protein sequence ID" value="OEL21930.1"/>
    <property type="molecule type" value="Genomic_DNA"/>
</dbReference>
<dbReference type="InterPro" id="IPR036273">
    <property type="entry name" value="CRAL/TRIO_N_dom_sf"/>
</dbReference>
<feature type="domain" description="CRAL-TRIO" evidence="1">
    <location>
        <begin position="343"/>
        <end position="465"/>
    </location>
</feature>
<gene>
    <name evidence="2" type="ORF">BAE44_0017050</name>
</gene>
<dbReference type="SMART" id="SM00516">
    <property type="entry name" value="SEC14"/>
    <property type="match status" value="3"/>
</dbReference>
<dbReference type="Gene3D" id="3.40.525.10">
    <property type="entry name" value="CRAL-TRIO lipid binding domain"/>
    <property type="match status" value="5"/>
</dbReference>
<evidence type="ECO:0000259" key="1">
    <source>
        <dbReference type="PROSITE" id="PS50191"/>
    </source>
</evidence>
<dbReference type="InterPro" id="IPR052578">
    <property type="entry name" value="PI_Transfer_CRAL-TRIO"/>
</dbReference>
<dbReference type="OrthoDB" id="75724at2759"/>
<dbReference type="Pfam" id="PF00650">
    <property type="entry name" value="CRAL_TRIO"/>
    <property type="match status" value="3"/>
</dbReference>
<evidence type="ECO:0000313" key="2">
    <source>
        <dbReference type="EMBL" id="OEL21930.1"/>
    </source>
</evidence>
<feature type="domain" description="CRAL-TRIO" evidence="1">
    <location>
        <begin position="488"/>
        <end position="622"/>
    </location>
</feature>
<dbReference type="InterPro" id="IPR011074">
    <property type="entry name" value="CRAL/TRIO_N_dom"/>
</dbReference>
<dbReference type="PROSITE" id="PS50191">
    <property type="entry name" value="CRAL_TRIO"/>
    <property type="match status" value="3"/>
</dbReference>
<dbReference type="SUPFAM" id="SSF52087">
    <property type="entry name" value="CRAL/TRIO domain"/>
    <property type="match status" value="3"/>
</dbReference>
<keyword evidence="3" id="KW-1185">Reference proteome</keyword>